<proteinExistence type="predicted"/>
<dbReference type="AlphaFoldDB" id="A0A3B1BMY7"/>
<evidence type="ECO:0000313" key="1">
    <source>
        <dbReference type="EMBL" id="VAX15921.1"/>
    </source>
</evidence>
<dbReference type="EMBL" id="UOGE01000002">
    <property type="protein sequence ID" value="VAX15921.1"/>
    <property type="molecule type" value="Genomic_DNA"/>
</dbReference>
<name>A0A3B1BMY7_9ZZZZ</name>
<gene>
    <name evidence="1" type="ORF">MNBD_NITROSPINAE02-1289</name>
</gene>
<accession>A0A3B1BMY7</accession>
<sequence length="64" mass="7678">MQKFMETKDKIWFKNYINNKKCVFIKGGLKVTITEPPGIFGRFVGFKYKGKEYWAFKDSIIYKK</sequence>
<protein>
    <submittedName>
        <fullName evidence="1">Uncharacterized protein</fullName>
    </submittedName>
</protein>
<organism evidence="1">
    <name type="scientific">hydrothermal vent metagenome</name>
    <dbReference type="NCBI Taxonomy" id="652676"/>
    <lineage>
        <taxon>unclassified sequences</taxon>
        <taxon>metagenomes</taxon>
        <taxon>ecological metagenomes</taxon>
    </lineage>
</organism>
<reference evidence="1" key="1">
    <citation type="submission" date="2018-06" db="EMBL/GenBank/DDBJ databases">
        <authorList>
            <person name="Zhirakovskaya E."/>
        </authorList>
    </citation>
    <scope>NUCLEOTIDE SEQUENCE</scope>
</reference>